<dbReference type="InterPro" id="IPR000524">
    <property type="entry name" value="Tscrpt_reg_HTH_GntR"/>
</dbReference>
<keyword evidence="6" id="KW-1185">Reference proteome</keyword>
<name>A0A516H4F3_9PROT</name>
<sequence>MSPPTTLRVSSAVEALGVLRKLLVEHAPHPETPLPTERDLSARLGVSRRVIRQALAELEAEGKIWRRQGKGTFIGPAPSASAPSLSRLASRTNFYEIMEVRLHIEPSMAQLAAHRASADQIAMIRRLAERIATASLDTEPATLERWDSAFHRSLAEAAGNRLLLDLFEVIDKIRNDTSWQSMRARARTPDGKMRSAQQHLAIADAIAARDGNQAAQIMRQHITTHQEALLKAMNLAPVSPAAE</sequence>
<dbReference type="Proteomes" id="UP000317496">
    <property type="component" value="Chromosome"/>
</dbReference>
<dbReference type="CDD" id="cd07377">
    <property type="entry name" value="WHTH_GntR"/>
    <property type="match status" value="1"/>
</dbReference>
<dbReference type="RefSeq" id="WP_144069644.1">
    <property type="nucleotide sequence ID" value="NZ_CP041636.1"/>
</dbReference>
<dbReference type="SMART" id="SM00345">
    <property type="entry name" value="HTH_GNTR"/>
    <property type="match status" value="1"/>
</dbReference>
<dbReference type="Gene3D" id="1.20.120.530">
    <property type="entry name" value="GntR ligand-binding domain-like"/>
    <property type="match status" value="1"/>
</dbReference>
<dbReference type="SUPFAM" id="SSF48008">
    <property type="entry name" value="GntR ligand-binding domain-like"/>
    <property type="match status" value="1"/>
</dbReference>
<evidence type="ECO:0000256" key="3">
    <source>
        <dbReference type="ARBA" id="ARBA00023163"/>
    </source>
</evidence>
<dbReference type="PROSITE" id="PS50949">
    <property type="entry name" value="HTH_GNTR"/>
    <property type="match status" value="1"/>
</dbReference>
<reference evidence="5 6" key="1">
    <citation type="submission" date="2019-07" db="EMBL/GenBank/DDBJ databases">
        <title>Genome sequencing for Ferrovibrio sp. K5.</title>
        <authorList>
            <person name="Park S.-J."/>
        </authorList>
    </citation>
    <scope>NUCLEOTIDE SEQUENCE [LARGE SCALE GENOMIC DNA]</scope>
    <source>
        <strain evidence="5 6">K5</strain>
    </source>
</reference>
<evidence type="ECO:0000313" key="6">
    <source>
        <dbReference type="Proteomes" id="UP000317496"/>
    </source>
</evidence>
<proteinExistence type="predicted"/>
<protein>
    <submittedName>
        <fullName evidence="5">FadR family transcriptional regulator</fullName>
    </submittedName>
</protein>
<evidence type="ECO:0000256" key="1">
    <source>
        <dbReference type="ARBA" id="ARBA00023015"/>
    </source>
</evidence>
<dbReference type="InterPro" id="IPR036388">
    <property type="entry name" value="WH-like_DNA-bd_sf"/>
</dbReference>
<dbReference type="SMART" id="SM00895">
    <property type="entry name" value="FCD"/>
    <property type="match status" value="1"/>
</dbReference>
<dbReference type="SUPFAM" id="SSF46785">
    <property type="entry name" value="Winged helix' DNA-binding domain"/>
    <property type="match status" value="1"/>
</dbReference>
<dbReference type="KEGG" id="fer:FNB15_15855"/>
<dbReference type="PANTHER" id="PTHR43537:SF5">
    <property type="entry name" value="UXU OPERON TRANSCRIPTIONAL REGULATOR"/>
    <property type="match status" value="1"/>
</dbReference>
<dbReference type="InterPro" id="IPR011711">
    <property type="entry name" value="GntR_C"/>
</dbReference>
<evidence type="ECO:0000256" key="2">
    <source>
        <dbReference type="ARBA" id="ARBA00023125"/>
    </source>
</evidence>
<keyword evidence="2" id="KW-0238">DNA-binding</keyword>
<gene>
    <name evidence="5" type="ORF">FNB15_15855</name>
</gene>
<dbReference type="GO" id="GO:0003700">
    <property type="term" value="F:DNA-binding transcription factor activity"/>
    <property type="evidence" value="ECO:0007669"/>
    <property type="project" value="InterPro"/>
</dbReference>
<organism evidence="5 6">
    <name type="scientific">Ferrovibrio terrae</name>
    <dbReference type="NCBI Taxonomy" id="2594003"/>
    <lineage>
        <taxon>Bacteria</taxon>
        <taxon>Pseudomonadati</taxon>
        <taxon>Pseudomonadota</taxon>
        <taxon>Alphaproteobacteria</taxon>
        <taxon>Rhodospirillales</taxon>
        <taxon>Rhodospirillaceae</taxon>
        <taxon>Ferrovibrio</taxon>
    </lineage>
</organism>
<evidence type="ECO:0000313" key="5">
    <source>
        <dbReference type="EMBL" id="QDO98663.1"/>
    </source>
</evidence>
<dbReference type="InterPro" id="IPR036390">
    <property type="entry name" value="WH_DNA-bd_sf"/>
</dbReference>
<keyword evidence="3" id="KW-0804">Transcription</keyword>
<accession>A0A516H4F3</accession>
<dbReference type="PRINTS" id="PR00035">
    <property type="entry name" value="HTHGNTR"/>
</dbReference>
<evidence type="ECO:0000259" key="4">
    <source>
        <dbReference type="PROSITE" id="PS50949"/>
    </source>
</evidence>
<dbReference type="Gene3D" id="1.10.10.10">
    <property type="entry name" value="Winged helix-like DNA-binding domain superfamily/Winged helix DNA-binding domain"/>
    <property type="match status" value="1"/>
</dbReference>
<keyword evidence="1" id="KW-0805">Transcription regulation</keyword>
<dbReference type="AlphaFoldDB" id="A0A516H4F3"/>
<feature type="domain" description="HTH gntR-type" evidence="4">
    <location>
        <begin position="9"/>
        <end position="77"/>
    </location>
</feature>
<dbReference type="EMBL" id="CP041636">
    <property type="protein sequence ID" value="QDO98663.1"/>
    <property type="molecule type" value="Genomic_DNA"/>
</dbReference>
<dbReference type="InterPro" id="IPR008920">
    <property type="entry name" value="TF_FadR/GntR_C"/>
</dbReference>
<dbReference type="OrthoDB" id="7347280at2"/>
<dbReference type="PANTHER" id="PTHR43537">
    <property type="entry name" value="TRANSCRIPTIONAL REGULATOR, GNTR FAMILY"/>
    <property type="match status" value="1"/>
</dbReference>
<dbReference type="GO" id="GO:0003677">
    <property type="term" value="F:DNA binding"/>
    <property type="evidence" value="ECO:0007669"/>
    <property type="project" value="UniProtKB-KW"/>
</dbReference>
<dbReference type="Pfam" id="PF07729">
    <property type="entry name" value="FCD"/>
    <property type="match status" value="1"/>
</dbReference>
<dbReference type="Pfam" id="PF00392">
    <property type="entry name" value="GntR"/>
    <property type="match status" value="1"/>
</dbReference>